<comment type="caution">
    <text evidence="6">The sequence shown here is derived from an EMBL/GenBank/DDBJ whole genome shotgun (WGS) entry which is preliminary data.</text>
</comment>
<evidence type="ECO:0000256" key="3">
    <source>
        <dbReference type="ARBA" id="ARBA00023163"/>
    </source>
</evidence>
<dbReference type="InterPro" id="IPR020449">
    <property type="entry name" value="Tscrpt_reg_AraC-type_HTH"/>
</dbReference>
<dbReference type="EMBL" id="WWCS01000002">
    <property type="protein sequence ID" value="MYN38541.1"/>
    <property type="molecule type" value="Genomic_DNA"/>
</dbReference>
<name>A0ABW9WCG1_9BURK</name>
<dbReference type="SUPFAM" id="SSF46689">
    <property type="entry name" value="Homeodomain-like"/>
    <property type="match status" value="1"/>
</dbReference>
<keyword evidence="7" id="KW-1185">Reference proteome</keyword>
<dbReference type="PROSITE" id="PS01124">
    <property type="entry name" value="HTH_ARAC_FAMILY_2"/>
    <property type="match status" value="1"/>
</dbReference>
<proteinExistence type="predicted"/>
<evidence type="ECO:0000256" key="4">
    <source>
        <dbReference type="SAM" id="Phobius"/>
    </source>
</evidence>
<dbReference type="Pfam" id="PF12833">
    <property type="entry name" value="HTH_18"/>
    <property type="match status" value="1"/>
</dbReference>
<dbReference type="InterPro" id="IPR018062">
    <property type="entry name" value="HTH_AraC-typ_CS"/>
</dbReference>
<dbReference type="InterPro" id="IPR009057">
    <property type="entry name" value="Homeodomain-like_sf"/>
</dbReference>
<evidence type="ECO:0000313" key="6">
    <source>
        <dbReference type="EMBL" id="MYN38541.1"/>
    </source>
</evidence>
<evidence type="ECO:0000256" key="2">
    <source>
        <dbReference type="ARBA" id="ARBA00023125"/>
    </source>
</evidence>
<keyword evidence="4" id="KW-0812">Transmembrane</keyword>
<feature type="transmembrane region" description="Helical" evidence="4">
    <location>
        <begin position="129"/>
        <end position="151"/>
    </location>
</feature>
<organism evidence="6 7">
    <name type="scientific">Duganella margarita</name>
    <dbReference type="NCBI Taxonomy" id="2692170"/>
    <lineage>
        <taxon>Bacteria</taxon>
        <taxon>Pseudomonadati</taxon>
        <taxon>Pseudomonadota</taxon>
        <taxon>Betaproteobacteria</taxon>
        <taxon>Burkholderiales</taxon>
        <taxon>Oxalobacteraceae</taxon>
        <taxon>Telluria group</taxon>
        <taxon>Duganella</taxon>
    </lineage>
</organism>
<accession>A0ABW9WCG1</accession>
<feature type="transmembrane region" description="Helical" evidence="4">
    <location>
        <begin position="31"/>
        <end position="53"/>
    </location>
</feature>
<evidence type="ECO:0000256" key="1">
    <source>
        <dbReference type="ARBA" id="ARBA00023015"/>
    </source>
</evidence>
<dbReference type="PANTHER" id="PTHR43280">
    <property type="entry name" value="ARAC-FAMILY TRANSCRIPTIONAL REGULATOR"/>
    <property type="match status" value="1"/>
</dbReference>
<evidence type="ECO:0000313" key="7">
    <source>
        <dbReference type="Proteomes" id="UP000466332"/>
    </source>
</evidence>
<keyword evidence="4" id="KW-0472">Membrane</keyword>
<reference evidence="6 7" key="1">
    <citation type="submission" date="2019-12" db="EMBL/GenBank/DDBJ databases">
        <title>Novel species isolated from a subtropical stream in China.</title>
        <authorList>
            <person name="Lu H."/>
        </authorList>
    </citation>
    <scope>NUCLEOTIDE SEQUENCE [LARGE SCALE GENOMIC DNA]</scope>
    <source>
        <strain evidence="6 7">FT109W</strain>
    </source>
</reference>
<feature type="transmembrane region" description="Helical" evidence="4">
    <location>
        <begin position="163"/>
        <end position="181"/>
    </location>
</feature>
<dbReference type="InterPro" id="IPR018060">
    <property type="entry name" value="HTH_AraC"/>
</dbReference>
<dbReference type="Gene3D" id="1.10.10.60">
    <property type="entry name" value="Homeodomain-like"/>
    <property type="match status" value="1"/>
</dbReference>
<feature type="transmembrane region" description="Helical" evidence="4">
    <location>
        <begin position="6"/>
        <end position="24"/>
    </location>
</feature>
<keyword evidence="3" id="KW-0804">Transcription</keyword>
<keyword evidence="1" id="KW-0805">Transcription regulation</keyword>
<dbReference type="SMART" id="SM00342">
    <property type="entry name" value="HTH_ARAC"/>
    <property type="match status" value="1"/>
</dbReference>
<dbReference type="PANTHER" id="PTHR43280:SF2">
    <property type="entry name" value="HTH-TYPE TRANSCRIPTIONAL REGULATOR EXSA"/>
    <property type="match status" value="1"/>
</dbReference>
<feature type="transmembrane region" description="Helical" evidence="4">
    <location>
        <begin position="97"/>
        <end position="117"/>
    </location>
</feature>
<sequence>MSIVLLCGVLYGVMRAAMLIFTPANHRANRLLAALIAVLALYTAPYIIGFAGYYDACPWLSFAPYNLSLAVGPLVYLYFSAMGGVPVTGQRRRPFHLLPALLQLLYYSYLFVQPLAFKNNWDTEVHRPYVEPVETLGLMASLVAYAILAWRQYRQSDAMLKEWARNMLVAVGLTVTFWLALTAAEWAWSGLSYFQRFPFYLWLAILISYLGTEGYRHGAVAFPVPAPAAIVPAAPVPGATETGNLAELGARWRATITAERWWRDPELTLATLARRLGTNTTTLSRALNDGLGVSFTETINRMRVEAVIVALSQHHDQPVLDLAMAEGFNSKASFNRAFKLYTGSTPTEYRRQGPLATQVSTSG</sequence>
<gene>
    <name evidence="6" type="ORF">GTP55_04055</name>
</gene>
<feature type="domain" description="HTH araC/xylS-type" evidence="5">
    <location>
        <begin position="252"/>
        <end position="352"/>
    </location>
</feature>
<dbReference type="Proteomes" id="UP000466332">
    <property type="component" value="Unassembled WGS sequence"/>
</dbReference>
<dbReference type="PROSITE" id="PS00041">
    <property type="entry name" value="HTH_ARAC_FAMILY_1"/>
    <property type="match status" value="1"/>
</dbReference>
<protein>
    <submittedName>
        <fullName evidence="6">Helix-turn-helix domain-containing protein</fullName>
    </submittedName>
</protein>
<evidence type="ECO:0000259" key="5">
    <source>
        <dbReference type="PROSITE" id="PS01124"/>
    </source>
</evidence>
<keyword evidence="4" id="KW-1133">Transmembrane helix</keyword>
<keyword evidence="2" id="KW-0238">DNA-binding</keyword>
<dbReference type="RefSeq" id="WP_161043688.1">
    <property type="nucleotide sequence ID" value="NZ_WWCS01000002.1"/>
</dbReference>
<dbReference type="PRINTS" id="PR00032">
    <property type="entry name" value="HTHARAC"/>
</dbReference>
<feature type="transmembrane region" description="Helical" evidence="4">
    <location>
        <begin position="65"/>
        <end position="85"/>
    </location>
</feature>